<evidence type="ECO:0000313" key="3">
    <source>
        <dbReference type="Proteomes" id="UP000004994"/>
    </source>
</evidence>
<evidence type="ECO:0000313" key="2">
    <source>
        <dbReference type="EnsemblPlants" id="Solyc01g105440.1.1.1"/>
    </source>
</evidence>
<protein>
    <submittedName>
        <fullName evidence="2">Uncharacterized protein</fullName>
    </submittedName>
</protein>
<reference evidence="2" key="1">
    <citation type="journal article" date="2012" name="Nature">
        <title>The tomato genome sequence provides insights into fleshy fruit evolution.</title>
        <authorList>
            <consortium name="Tomato Genome Consortium"/>
        </authorList>
    </citation>
    <scope>NUCLEOTIDE SEQUENCE [LARGE SCALE GENOMIC DNA]</scope>
    <source>
        <strain evidence="2">cv. Heinz 1706</strain>
    </source>
</reference>
<feature type="compositionally biased region" description="Basic and acidic residues" evidence="1">
    <location>
        <begin position="38"/>
        <end position="49"/>
    </location>
</feature>
<feature type="compositionally biased region" description="Polar residues" evidence="1">
    <location>
        <begin position="51"/>
        <end position="62"/>
    </location>
</feature>
<evidence type="ECO:0000256" key="1">
    <source>
        <dbReference type="SAM" id="MobiDB-lite"/>
    </source>
</evidence>
<keyword evidence="3" id="KW-1185">Reference proteome</keyword>
<proteinExistence type="predicted"/>
<accession>A0A3Q7ESJ0</accession>
<organism evidence="2">
    <name type="scientific">Solanum lycopersicum</name>
    <name type="common">Tomato</name>
    <name type="synonym">Lycopersicon esculentum</name>
    <dbReference type="NCBI Taxonomy" id="4081"/>
    <lineage>
        <taxon>Eukaryota</taxon>
        <taxon>Viridiplantae</taxon>
        <taxon>Streptophyta</taxon>
        <taxon>Embryophyta</taxon>
        <taxon>Tracheophyta</taxon>
        <taxon>Spermatophyta</taxon>
        <taxon>Magnoliopsida</taxon>
        <taxon>eudicotyledons</taxon>
        <taxon>Gunneridae</taxon>
        <taxon>Pentapetalae</taxon>
        <taxon>asterids</taxon>
        <taxon>lamiids</taxon>
        <taxon>Solanales</taxon>
        <taxon>Solanaceae</taxon>
        <taxon>Solanoideae</taxon>
        <taxon>Solaneae</taxon>
        <taxon>Solanum</taxon>
        <taxon>Solanum subgen. Lycopersicon</taxon>
    </lineage>
</organism>
<dbReference type="Gramene" id="Solyc01g105440.1.1">
    <property type="protein sequence ID" value="Solyc01g105440.1.1.1"/>
    <property type="gene ID" value="Solyc01g105440.1"/>
</dbReference>
<reference evidence="2" key="2">
    <citation type="submission" date="2019-01" db="UniProtKB">
        <authorList>
            <consortium name="EnsemblPlants"/>
        </authorList>
    </citation>
    <scope>IDENTIFICATION</scope>
    <source>
        <strain evidence="2">cv. Heinz 1706</strain>
    </source>
</reference>
<feature type="compositionally biased region" description="Low complexity" evidence="1">
    <location>
        <begin position="65"/>
        <end position="77"/>
    </location>
</feature>
<dbReference type="InParanoid" id="A0A3Q7ESJ0"/>
<dbReference type="PaxDb" id="4081-Solyc01g105440.1.1"/>
<dbReference type="EnsemblPlants" id="Solyc01g105440.1.1">
    <property type="protein sequence ID" value="Solyc01g105440.1.1.1"/>
    <property type="gene ID" value="Solyc01g105440.1"/>
</dbReference>
<sequence length="77" mass="8156">MLVVHLDAPTAGMVVRGGAPLALAVVQADAMPCNDVEYDPHESHSKGHDNSFYSPHQGSPLSAFSRIGPSYRSSSSF</sequence>
<dbReference type="Proteomes" id="UP000004994">
    <property type="component" value="Chromosome 1"/>
</dbReference>
<feature type="region of interest" description="Disordered" evidence="1">
    <location>
        <begin position="34"/>
        <end position="77"/>
    </location>
</feature>
<name>A0A3Q7ESJ0_SOLLC</name>
<dbReference type="AlphaFoldDB" id="A0A3Q7ESJ0"/>